<name>A0A9N9BR17_9GLOM</name>
<sequence length="88" mass="9814">MGSKKYYDANFNDNVSLKQETILSNSKRLRSDGSAKQSFVWKFFDEKDNSSGPGKIMAYKNLLSNSKLCTITYAALVSISNAIQHLAN</sequence>
<reference evidence="1" key="1">
    <citation type="submission" date="2021-06" db="EMBL/GenBank/DDBJ databases">
        <authorList>
            <person name="Kallberg Y."/>
            <person name="Tangrot J."/>
            <person name="Rosling A."/>
        </authorList>
    </citation>
    <scope>NUCLEOTIDE SEQUENCE</scope>
    <source>
        <strain evidence="1">UK204</strain>
    </source>
</reference>
<gene>
    <name evidence="1" type="ORF">FCALED_LOCUS7299</name>
</gene>
<dbReference type="EMBL" id="CAJVPQ010001907">
    <property type="protein sequence ID" value="CAG8575176.1"/>
    <property type="molecule type" value="Genomic_DNA"/>
</dbReference>
<feature type="non-terminal residue" evidence="1">
    <location>
        <position position="88"/>
    </location>
</feature>
<keyword evidence="2" id="KW-1185">Reference proteome</keyword>
<evidence type="ECO:0000313" key="2">
    <source>
        <dbReference type="Proteomes" id="UP000789570"/>
    </source>
</evidence>
<comment type="caution">
    <text evidence="1">The sequence shown here is derived from an EMBL/GenBank/DDBJ whole genome shotgun (WGS) entry which is preliminary data.</text>
</comment>
<dbReference type="Proteomes" id="UP000789570">
    <property type="component" value="Unassembled WGS sequence"/>
</dbReference>
<evidence type="ECO:0000313" key="1">
    <source>
        <dbReference type="EMBL" id="CAG8575176.1"/>
    </source>
</evidence>
<organism evidence="1 2">
    <name type="scientific">Funneliformis caledonium</name>
    <dbReference type="NCBI Taxonomy" id="1117310"/>
    <lineage>
        <taxon>Eukaryota</taxon>
        <taxon>Fungi</taxon>
        <taxon>Fungi incertae sedis</taxon>
        <taxon>Mucoromycota</taxon>
        <taxon>Glomeromycotina</taxon>
        <taxon>Glomeromycetes</taxon>
        <taxon>Glomerales</taxon>
        <taxon>Glomeraceae</taxon>
        <taxon>Funneliformis</taxon>
    </lineage>
</organism>
<dbReference type="AlphaFoldDB" id="A0A9N9BR17"/>
<accession>A0A9N9BR17</accession>
<dbReference type="OrthoDB" id="2443165at2759"/>
<protein>
    <submittedName>
        <fullName evidence="1">2917_t:CDS:1</fullName>
    </submittedName>
</protein>
<proteinExistence type="predicted"/>